<proteinExistence type="predicted"/>
<protein>
    <submittedName>
        <fullName evidence="1">Uncharacterized protein</fullName>
    </submittedName>
</protein>
<accession>M1X4P1</accession>
<organism evidence="1 2">
    <name type="scientific">Richelia intracellularis HH01</name>
    <dbReference type="NCBI Taxonomy" id="1165094"/>
    <lineage>
        <taxon>Bacteria</taxon>
        <taxon>Bacillati</taxon>
        <taxon>Cyanobacteriota</taxon>
        <taxon>Cyanophyceae</taxon>
        <taxon>Nostocales</taxon>
        <taxon>Nostocaceae</taxon>
        <taxon>Richelia</taxon>
    </lineage>
</organism>
<gene>
    <name evidence="1" type="ORF">RINTHH_3310</name>
</gene>
<sequence>MWGWLTGKKEEIKGFAWFYLLIKYKYNHLSHYPNSGNIIL</sequence>
<dbReference type="EMBL" id="CAIY01000016">
    <property type="protein sequence ID" value="CCH66486.1"/>
    <property type="molecule type" value="Genomic_DNA"/>
</dbReference>
<evidence type="ECO:0000313" key="2">
    <source>
        <dbReference type="Proteomes" id="UP000053051"/>
    </source>
</evidence>
<evidence type="ECO:0000313" key="1">
    <source>
        <dbReference type="EMBL" id="CCH66486.1"/>
    </source>
</evidence>
<reference evidence="1 2" key="1">
    <citation type="submission" date="2012-05" db="EMBL/GenBank/DDBJ databases">
        <authorList>
            <person name="Hilton J."/>
        </authorList>
    </citation>
    <scope>NUCLEOTIDE SEQUENCE [LARGE SCALE GENOMIC DNA]</scope>
    <source>
        <strain evidence="1 2">HH01</strain>
    </source>
</reference>
<comment type="caution">
    <text evidence="1">The sequence shown here is derived from an EMBL/GenBank/DDBJ whole genome shotgun (WGS) entry which is preliminary data.</text>
</comment>
<dbReference type="Proteomes" id="UP000053051">
    <property type="component" value="Unassembled WGS sequence"/>
</dbReference>
<name>M1X4P1_9NOST</name>
<dbReference type="AlphaFoldDB" id="M1X4P1"/>
<keyword evidence="2" id="KW-1185">Reference proteome</keyword>
<reference evidence="2" key="2">
    <citation type="submission" date="2016-01" db="EMBL/GenBank/DDBJ databases">
        <title>Diatom-associated endosymboitic cyanobacterium lacks core nitrogen metabolism enzymes.</title>
        <authorList>
            <person name="Hilton J.A."/>
            <person name="Foster R.A."/>
            <person name="Tripp H.J."/>
            <person name="Carter B.J."/>
            <person name="Zehr J.P."/>
            <person name="Villareal T.A."/>
        </authorList>
    </citation>
    <scope>NUCLEOTIDE SEQUENCE [LARGE SCALE GENOMIC DNA]</scope>
    <source>
        <strain evidence="2">HH01</strain>
    </source>
</reference>